<keyword evidence="2" id="KW-1185">Reference proteome</keyword>
<dbReference type="EMBL" id="JACJQT010000055">
    <property type="protein sequence ID" value="MBD2280222.1"/>
    <property type="molecule type" value="Genomic_DNA"/>
</dbReference>
<evidence type="ECO:0000313" key="1">
    <source>
        <dbReference type="EMBL" id="MBD2280222.1"/>
    </source>
</evidence>
<reference evidence="1 2" key="1">
    <citation type="journal article" date="2020" name="ISME J.">
        <title>Comparative genomics reveals insights into cyanobacterial evolution and habitat adaptation.</title>
        <authorList>
            <person name="Chen M.Y."/>
            <person name="Teng W.K."/>
            <person name="Zhao L."/>
            <person name="Hu C.X."/>
            <person name="Zhou Y.K."/>
            <person name="Han B.P."/>
            <person name="Song L.R."/>
            <person name="Shu W.S."/>
        </authorList>
    </citation>
    <scope>NUCLEOTIDE SEQUENCE [LARGE SCALE GENOMIC DNA]</scope>
    <source>
        <strain evidence="1 2">FACHB-1040</strain>
    </source>
</reference>
<comment type="caution">
    <text evidence="1">The sequence shown here is derived from an EMBL/GenBank/DDBJ whole genome shotgun (WGS) entry which is preliminary data.</text>
</comment>
<proteinExistence type="predicted"/>
<accession>A0ABR8C2G7</accession>
<dbReference type="CDD" id="cd01427">
    <property type="entry name" value="HAD_like"/>
    <property type="match status" value="1"/>
</dbReference>
<dbReference type="Gene3D" id="3.40.50.1000">
    <property type="entry name" value="HAD superfamily/HAD-like"/>
    <property type="match status" value="1"/>
</dbReference>
<sequence>MSTVLNSWNDNSDNKKKIIAFVEKITKEGPDFVPLEDRIAVFDNDGTLWAERPNYFQLDFMKLQTEGEEAARNVIKPDLSQFPENIRKAIKDSDGKIDPEGVSFLIDAFQQISTDEYITKAREFVEQNHSSISFPEDNQSFVRFNAPYIDLTYEPVIELVHYLQSKEFQVYICSGGDVHFVRSFAKDAYGIPPQNIIGSAFFRLFDQQDGGVLVRKPILCQYNDTMGKPSGIELHVGKRPIIAVGNSSGDYQMFQYTSTAPDKSLIVLINHDDEEREYCYNNVPYAIDNDNEPLNQSLDYAQDHENWLVVSMKDDFKTIFEKNPPRLSASKSKVAKTSIPSELSAMIQQLDKIVDKLKDLCN</sequence>
<dbReference type="RefSeq" id="WP_190383857.1">
    <property type="nucleotide sequence ID" value="NZ_JACJQT010000055.1"/>
</dbReference>
<evidence type="ECO:0000313" key="2">
    <source>
        <dbReference type="Proteomes" id="UP000606721"/>
    </source>
</evidence>
<dbReference type="InterPro" id="IPR036412">
    <property type="entry name" value="HAD-like_sf"/>
</dbReference>
<dbReference type="InterPro" id="IPR023214">
    <property type="entry name" value="HAD_sf"/>
</dbReference>
<dbReference type="Pfam" id="PF00702">
    <property type="entry name" value="Hydrolase"/>
    <property type="match status" value="1"/>
</dbReference>
<organism evidence="1 2">
    <name type="scientific">Aphanizomenon flos-aquae FACHB-1040</name>
    <dbReference type="NCBI Taxonomy" id="2692887"/>
    <lineage>
        <taxon>Bacteria</taxon>
        <taxon>Bacillati</taxon>
        <taxon>Cyanobacteriota</taxon>
        <taxon>Cyanophyceae</taxon>
        <taxon>Nostocales</taxon>
        <taxon>Aphanizomenonaceae</taxon>
        <taxon>Aphanizomenon</taxon>
    </lineage>
</organism>
<protein>
    <submittedName>
        <fullName evidence="1">Haloacid dehalogenase-like hydrolase</fullName>
    </submittedName>
</protein>
<gene>
    <name evidence="1" type="ORF">H6F99_18675</name>
</gene>
<dbReference type="Proteomes" id="UP000606721">
    <property type="component" value="Unassembled WGS sequence"/>
</dbReference>
<dbReference type="SUPFAM" id="SSF56784">
    <property type="entry name" value="HAD-like"/>
    <property type="match status" value="1"/>
</dbReference>
<name>A0ABR8C2G7_APHFL</name>